<keyword evidence="2 6" id="KW-0288">FMN</keyword>
<accession>A0A850P5Q2</accession>
<comment type="function">
    <text evidence="6">Quinone reductase that provides resistance to thiol-specific stress caused by electrophilic quinones.</text>
</comment>
<keyword evidence="3 6" id="KW-0560">Oxidoreductase</keyword>
<evidence type="ECO:0000256" key="2">
    <source>
        <dbReference type="ARBA" id="ARBA00022643"/>
    </source>
</evidence>
<dbReference type="InterPro" id="IPR050104">
    <property type="entry name" value="FMN-dep_NADH:Q_OxRdtase_AzoR1"/>
</dbReference>
<dbReference type="EC" id="1.6.5.-" evidence="6"/>
<dbReference type="HAMAP" id="MF_01216">
    <property type="entry name" value="Azoreductase_type1"/>
    <property type="match status" value="1"/>
</dbReference>
<comment type="caution">
    <text evidence="8">The sequence shown here is derived from an EMBL/GenBank/DDBJ whole genome shotgun (WGS) entry which is preliminary data.</text>
</comment>
<protein>
    <recommendedName>
        <fullName evidence="6">FMN dependent NADH:quinone oxidoreductase</fullName>
        <ecNumber evidence="6">1.6.5.-</ecNumber>
    </recommendedName>
    <alternativeName>
        <fullName evidence="6">Azo-dye reductase</fullName>
    </alternativeName>
    <alternativeName>
        <fullName evidence="6">FMN-dependent NADH-azo compound oxidoreductase</fullName>
    </alternativeName>
    <alternativeName>
        <fullName evidence="6">FMN-dependent NADH-azoreductase</fullName>
        <ecNumber evidence="6">1.7.1.17</ecNumber>
    </alternativeName>
</protein>
<dbReference type="PANTHER" id="PTHR43741">
    <property type="entry name" value="FMN-DEPENDENT NADH-AZOREDUCTASE 1"/>
    <property type="match status" value="1"/>
</dbReference>
<dbReference type="EC" id="1.7.1.17" evidence="6"/>
<feature type="binding site" evidence="6">
    <location>
        <begin position="94"/>
        <end position="97"/>
    </location>
    <ligand>
        <name>FMN</name>
        <dbReference type="ChEBI" id="CHEBI:58210"/>
    </ligand>
</feature>
<dbReference type="GO" id="GO:0009055">
    <property type="term" value="F:electron transfer activity"/>
    <property type="evidence" value="ECO:0007669"/>
    <property type="project" value="UniProtKB-UniRule"/>
</dbReference>
<evidence type="ECO:0000259" key="7">
    <source>
        <dbReference type="Pfam" id="PF02525"/>
    </source>
</evidence>
<gene>
    <name evidence="6" type="primary">azoR</name>
    <name evidence="8" type="ORF">HUK82_05190</name>
</gene>
<keyword evidence="1 6" id="KW-0285">Flavoprotein</keyword>
<comment type="catalytic activity">
    <reaction evidence="5">
        <text>N,N-dimethyl-1,4-phenylenediamine + anthranilate + 2 NAD(+) = 2-(4-dimethylaminophenyl)diazenylbenzoate + 2 NADH + 2 H(+)</text>
        <dbReference type="Rhea" id="RHEA:55872"/>
        <dbReference type="ChEBI" id="CHEBI:15378"/>
        <dbReference type="ChEBI" id="CHEBI:15783"/>
        <dbReference type="ChEBI" id="CHEBI:16567"/>
        <dbReference type="ChEBI" id="CHEBI:57540"/>
        <dbReference type="ChEBI" id="CHEBI:57945"/>
        <dbReference type="ChEBI" id="CHEBI:71579"/>
        <dbReference type="EC" id="1.7.1.17"/>
    </reaction>
    <physiologicalReaction direction="right-to-left" evidence="5">
        <dbReference type="Rhea" id="RHEA:55874"/>
    </physiologicalReaction>
</comment>
<comment type="subunit">
    <text evidence="6">Homodimer.</text>
</comment>
<evidence type="ECO:0000256" key="6">
    <source>
        <dbReference type="HAMAP-Rule" id="MF_01216"/>
    </source>
</evidence>
<dbReference type="Proteomes" id="UP000585665">
    <property type="component" value="Unassembled WGS sequence"/>
</dbReference>
<reference evidence="8 9" key="1">
    <citation type="submission" date="2020-06" db="EMBL/GenBank/DDBJ databases">
        <title>Description of novel acetic acid bacteria.</title>
        <authorList>
            <person name="Sombolestani A."/>
        </authorList>
    </citation>
    <scope>NUCLEOTIDE SEQUENCE [LARGE SCALE GENOMIC DNA]</scope>
    <source>
        <strain evidence="8 9">LMG 27010</strain>
    </source>
</reference>
<dbReference type="EMBL" id="JABXXR010000022">
    <property type="protein sequence ID" value="NVN39957.1"/>
    <property type="molecule type" value="Genomic_DNA"/>
</dbReference>
<dbReference type="Pfam" id="PF02525">
    <property type="entry name" value="Flavodoxin_2"/>
    <property type="match status" value="1"/>
</dbReference>
<evidence type="ECO:0000256" key="1">
    <source>
        <dbReference type="ARBA" id="ARBA00022630"/>
    </source>
</evidence>
<comment type="function">
    <text evidence="6">Also exhibits azoreductase activity. Catalyzes the reductive cleavage of the azo bond in aromatic azo compounds to the corresponding amines.</text>
</comment>
<evidence type="ECO:0000313" key="8">
    <source>
        <dbReference type="EMBL" id="NVN39957.1"/>
    </source>
</evidence>
<dbReference type="Gene3D" id="3.40.50.360">
    <property type="match status" value="1"/>
</dbReference>
<proteinExistence type="inferred from homology"/>
<dbReference type="SUPFAM" id="SSF52218">
    <property type="entry name" value="Flavoproteins"/>
    <property type="match status" value="1"/>
</dbReference>
<dbReference type="GO" id="GO:0016655">
    <property type="term" value="F:oxidoreductase activity, acting on NAD(P)H, quinone or similar compound as acceptor"/>
    <property type="evidence" value="ECO:0007669"/>
    <property type="project" value="InterPro"/>
</dbReference>
<evidence type="ECO:0000256" key="4">
    <source>
        <dbReference type="ARBA" id="ARBA00023027"/>
    </source>
</evidence>
<dbReference type="RefSeq" id="WP_176612932.1">
    <property type="nucleotide sequence ID" value="NZ_JABXXR010000022.1"/>
</dbReference>
<dbReference type="InterPro" id="IPR003680">
    <property type="entry name" value="Flavodoxin_fold"/>
</dbReference>
<feature type="domain" description="Flavodoxin-like fold" evidence="7">
    <location>
        <begin position="1"/>
        <end position="200"/>
    </location>
</feature>
<dbReference type="AlphaFoldDB" id="A0A850P5Q2"/>
<dbReference type="GO" id="GO:0016652">
    <property type="term" value="F:oxidoreductase activity, acting on NAD(P)H as acceptor"/>
    <property type="evidence" value="ECO:0007669"/>
    <property type="project" value="UniProtKB-UniRule"/>
</dbReference>
<feature type="binding site" evidence="6">
    <location>
        <position position="9"/>
    </location>
    <ligand>
        <name>FMN</name>
        <dbReference type="ChEBI" id="CHEBI:58210"/>
    </ligand>
</feature>
<feature type="binding site" evidence="6">
    <location>
        <begin position="139"/>
        <end position="142"/>
    </location>
    <ligand>
        <name>FMN</name>
        <dbReference type="ChEBI" id="CHEBI:58210"/>
    </ligand>
</feature>
<evidence type="ECO:0000256" key="3">
    <source>
        <dbReference type="ARBA" id="ARBA00023002"/>
    </source>
</evidence>
<dbReference type="InterPro" id="IPR029039">
    <property type="entry name" value="Flavoprotein-like_sf"/>
</dbReference>
<evidence type="ECO:0000313" key="9">
    <source>
        <dbReference type="Proteomes" id="UP000585665"/>
    </source>
</evidence>
<name>A0A850P5Q2_9PROT</name>
<sequence length="203" mass="20923">MTILHLDSSILGDASVSRVLSAELVAAMQARAPGAQVITHDLVADPVPPLTGAHLAALHGAEVTDPALAADLARGAAFIDELFAAEAIVIGAPMYNFGIASQLKNWIDRVIVAGRTFRYGANGPEGLLPTGKTLYLVSSRGGVYSDGSPAAALEHHETYLRAVLGFIGLTNVVVIRAEGVAMGDEGRAAAFEAARRDIAAAVG</sequence>
<dbReference type="PANTHER" id="PTHR43741:SF4">
    <property type="entry name" value="FMN-DEPENDENT NADH:QUINONE OXIDOREDUCTASE"/>
    <property type="match status" value="1"/>
</dbReference>
<dbReference type="InterPro" id="IPR023048">
    <property type="entry name" value="NADH:quinone_OxRdtase_FMN_depd"/>
</dbReference>
<comment type="catalytic activity">
    <reaction evidence="6">
        <text>2 a quinone + NADH + H(+) = 2 a 1,4-benzosemiquinone + NAD(+)</text>
        <dbReference type="Rhea" id="RHEA:65952"/>
        <dbReference type="ChEBI" id="CHEBI:15378"/>
        <dbReference type="ChEBI" id="CHEBI:57540"/>
        <dbReference type="ChEBI" id="CHEBI:57945"/>
        <dbReference type="ChEBI" id="CHEBI:132124"/>
        <dbReference type="ChEBI" id="CHEBI:134225"/>
    </reaction>
</comment>
<organism evidence="8 9">
    <name type="scientific">Ameyamaea chiangmaiensis</name>
    <dbReference type="NCBI Taxonomy" id="442969"/>
    <lineage>
        <taxon>Bacteria</taxon>
        <taxon>Pseudomonadati</taxon>
        <taxon>Pseudomonadota</taxon>
        <taxon>Alphaproteobacteria</taxon>
        <taxon>Acetobacterales</taxon>
        <taxon>Acetobacteraceae</taxon>
        <taxon>Ameyamaea</taxon>
    </lineage>
</organism>
<comment type="similarity">
    <text evidence="6">Belongs to the azoreductase type 1 family.</text>
</comment>
<evidence type="ECO:0000256" key="5">
    <source>
        <dbReference type="ARBA" id="ARBA00048542"/>
    </source>
</evidence>
<dbReference type="GO" id="GO:0010181">
    <property type="term" value="F:FMN binding"/>
    <property type="evidence" value="ECO:0007669"/>
    <property type="project" value="UniProtKB-UniRule"/>
</dbReference>
<keyword evidence="9" id="KW-1185">Reference proteome</keyword>
<feature type="binding site" evidence="6">
    <location>
        <begin position="15"/>
        <end position="17"/>
    </location>
    <ligand>
        <name>FMN</name>
        <dbReference type="ChEBI" id="CHEBI:58210"/>
    </ligand>
</feature>
<keyword evidence="4 6" id="KW-0520">NAD</keyword>
<comment type="cofactor">
    <cofactor evidence="6">
        <name>FMN</name>
        <dbReference type="ChEBI" id="CHEBI:58210"/>
    </cofactor>
    <text evidence="6">Binds 1 FMN per subunit.</text>
</comment>